<dbReference type="SUPFAM" id="SSF54631">
    <property type="entry name" value="CBS-domain pair"/>
    <property type="match status" value="1"/>
</dbReference>
<dbReference type="InterPro" id="IPR046342">
    <property type="entry name" value="CBS_dom_sf"/>
</dbReference>
<protein>
    <recommendedName>
        <fullName evidence="2">CBS domain-containing protein</fullName>
    </recommendedName>
</protein>
<dbReference type="RefSeq" id="WP_173082720.1">
    <property type="nucleotide sequence ID" value="NZ_BLTE01000005.1"/>
</dbReference>
<dbReference type="PROSITE" id="PS51371">
    <property type="entry name" value="CBS"/>
    <property type="match status" value="1"/>
</dbReference>
<proteinExistence type="predicted"/>
<sequence>MLLRDRAWDVMRTDMVTAKDGDSLREVAVALRSAMKEQPDRACAVILSEDGGFRGVITAWWLLLYLEQCALEDSLKLKEGTAFESKFRTTCRKCYARVAGDVVERDVPVVKPQDPLLTVLEAMLTSRRRWAVVMEGGKVLGVIAAEDLFLQMRWEEME</sequence>
<evidence type="ECO:0000259" key="2">
    <source>
        <dbReference type="PROSITE" id="PS51371"/>
    </source>
</evidence>
<dbReference type="Pfam" id="PF00571">
    <property type="entry name" value="CBS"/>
    <property type="match status" value="2"/>
</dbReference>
<dbReference type="AlphaFoldDB" id="A0A6V8LLM3"/>
<reference evidence="3 4" key="1">
    <citation type="submission" date="2020-04" db="EMBL/GenBank/DDBJ databases">
        <authorList>
            <consortium name="Desulfovibrio sp. FSS-1 genome sequencing consortium"/>
            <person name="Shimoshige H."/>
            <person name="Kobayashi H."/>
            <person name="Maekawa T."/>
        </authorList>
    </citation>
    <scope>NUCLEOTIDE SEQUENCE [LARGE SCALE GENOMIC DNA]</scope>
    <source>
        <strain evidence="3 4">SIID29052-01</strain>
    </source>
</reference>
<organism evidence="3 4">
    <name type="scientific">Fundidesulfovibrio magnetotacticus</name>
    <dbReference type="NCBI Taxonomy" id="2730080"/>
    <lineage>
        <taxon>Bacteria</taxon>
        <taxon>Pseudomonadati</taxon>
        <taxon>Thermodesulfobacteriota</taxon>
        <taxon>Desulfovibrionia</taxon>
        <taxon>Desulfovibrionales</taxon>
        <taxon>Desulfovibrionaceae</taxon>
        <taxon>Fundidesulfovibrio</taxon>
    </lineage>
</organism>
<comment type="caution">
    <text evidence="3">The sequence shown here is derived from an EMBL/GenBank/DDBJ whole genome shotgun (WGS) entry which is preliminary data.</text>
</comment>
<accession>A0A6V8LLM3</accession>
<keyword evidence="4" id="KW-1185">Reference proteome</keyword>
<name>A0A6V8LLM3_9BACT</name>
<evidence type="ECO:0000313" key="4">
    <source>
        <dbReference type="Proteomes" id="UP000494245"/>
    </source>
</evidence>
<dbReference type="EMBL" id="BLTE01000005">
    <property type="protein sequence ID" value="GFK93562.1"/>
    <property type="molecule type" value="Genomic_DNA"/>
</dbReference>
<feature type="domain" description="CBS" evidence="2">
    <location>
        <begin position="103"/>
        <end position="158"/>
    </location>
</feature>
<reference evidence="3 4" key="2">
    <citation type="submission" date="2020-05" db="EMBL/GenBank/DDBJ databases">
        <title>Draft genome sequence of Desulfovibrio sp. strainFSS-1.</title>
        <authorList>
            <person name="Shimoshige H."/>
            <person name="Kobayashi H."/>
            <person name="Maekawa T."/>
        </authorList>
    </citation>
    <scope>NUCLEOTIDE SEQUENCE [LARGE SCALE GENOMIC DNA]</scope>
    <source>
        <strain evidence="3 4">SIID29052-01</strain>
    </source>
</reference>
<evidence type="ECO:0000313" key="3">
    <source>
        <dbReference type="EMBL" id="GFK93562.1"/>
    </source>
</evidence>
<gene>
    <name evidence="3" type="ORF">NNJEOMEG_01396</name>
</gene>
<dbReference type="Proteomes" id="UP000494245">
    <property type="component" value="Unassembled WGS sequence"/>
</dbReference>
<dbReference type="InterPro" id="IPR000644">
    <property type="entry name" value="CBS_dom"/>
</dbReference>
<keyword evidence="1" id="KW-0129">CBS domain</keyword>
<evidence type="ECO:0000256" key="1">
    <source>
        <dbReference type="PROSITE-ProRule" id="PRU00703"/>
    </source>
</evidence>
<dbReference type="Gene3D" id="3.10.580.10">
    <property type="entry name" value="CBS-domain"/>
    <property type="match status" value="1"/>
</dbReference>